<evidence type="ECO:0000256" key="1">
    <source>
        <dbReference type="ARBA" id="ARBA00004496"/>
    </source>
</evidence>
<dbReference type="OrthoDB" id="1413523at2"/>
<keyword evidence="3" id="KW-0677">Repeat</keyword>
<comment type="caution">
    <text evidence="7">The sequence shown here is derived from an EMBL/GenBank/DDBJ whole genome shotgun (WGS) entry which is preliminary data.</text>
</comment>
<evidence type="ECO:0000256" key="6">
    <source>
        <dbReference type="SAM" id="Phobius"/>
    </source>
</evidence>
<dbReference type="GO" id="GO:0005737">
    <property type="term" value="C:cytoplasm"/>
    <property type="evidence" value="ECO:0007669"/>
    <property type="project" value="UniProtKB-SubCell"/>
</dbReference>
<dbReference type="Proteomes" id="UP000488936">
    <property type="component" value="Unassembled WGS sequence"/>
</dbReference>
<dbReference type="GO" id="GO:0003677">
    <property type="term" value="F:DNA binding"/>
    <property type="evidence" value="ECO:0007669"/>
    <property type="project" value="InterPro"/>
</dbReference>
<dbReference type="EMBL" id="WMJY01000001">
    <property type="protein sequence ID" value="MTH28435.1"/>
    <property type="molecule type" value="Genomic_DNA"/>
</dbReference>
<dbReference type="PANTHER" id="PTHR46630:SF1">
    <property type="entry name" value="TETRATRICOPEPTIDE REPEAT PROTEIN 29"/>
    <property type="match status" value="1"/>
</dbReference>
<protein>
    <submittedName>
        <fullName evidence="7">Tetratricopeptide repeat protein</fullName>
    </submittedName>
</protein>
<reference evidence="7 8" key="1">
    <citation type="journal article" date="2006" name="Int. J. Syst. Evol. Microbiol.">
        <title>Myroides pelagicus sp. nov., isolated from seawater in Thailand.</title>
        <authorList>
            <person name="Yoon J."/>
            <person name="Maneerat S."/>
            <person name="Kawai F."/>
            <person name="Yokota A."/>
        </authorList>
    </citation>
    <scope>NUCLEOTIDE SEQUENCE [LARGE SCALE GENOMIC DNA]</scope>
    <source>
        <strain evidence="7 8">SM1T</strain>
    </source>
</reference>
<keyword evidence="6" id="KW-0472">Membrane</keyword>
<comment type="similarity">
    <text evidence="5">Belongs to the Rap family.</text>
</comment>
<dbReference type="InterPro" id="IPR016032">
    <property type="entry name" value="Sig_transdc_resp-reg_C-effctor"/>
</dbReference>
<evidence type="ECO:0000313" key="8">
    <source>
        <dbReference type="Proteomes" id="UP000488936"/>
    </source>
</evidence>
<dbReference type="Pfam" id="PF13424">
    <property type="entry name" value="TPR_12"/>
    <property type="match status" value="1"/>
</dbReference>
<keyword evidence="6" id="KW-1133">Transmembrane helix</keyword>
<evidence type="ECO:0000256" key="2">
    <source>
        <dbReference type="ARBA" id="ARBA00022490"/>
    </source>
</evidence>
<dbReference type="InterPro" id="IPR019734">
    <property type="entry name" value="TPR_rpt"/>
</dbReference>
<keyword evidence="6" id="KW-0812">Transmembrane</keyword>
<proteinExistence type="inferred from homology"/>
<evidence type="ECO:0000256" key="5">
    <source>
        <dbReference type="ARBA" id="ARBA00038253"/>
    </source>
</evidence>
<dbReference type="SUPFAM" id="SSF46894">
    <property type="entry name" value="C-terminal effector domain of the bipartite response regulators"/>
    <property type="match status" value="1"/>
</dbReference>
<dbReference type="SUPFAM" id="SSF48452">
    <property type="entry name" value="TPR-like"/>
    <property type="match status" value="2"/>
</dbReference>
<accession>A0A7K1GHF1</accession>
<dbReference type="SMART" id="SM00028">
    <property type="entry name" value="TPR"/>
    <property type="match status" value="4"/>
</dbReference>
<dbReference type="RefSeq" id="WP_155034425.1">
    <property type="nucleotide sequence ID" value="NZ_JBHTIG010000060.1"/>
</dbReference>
<gene>
    <name evidence="7" type="ORF">GJV77_00645</name>
</gene>
<comment type="subcellular location">
    <subcellularLocation>
        <location evidence="1">Cytoplasm</location>
    </subcellularLocation>
</comment>
<feature type="transmembrane region" description="Helical" evidence="6">
    <location>
        <begin position="370"/>
        <end position="390"/>
    </location>
</feature>
<sequence>MFRIILLLSLVTLFSCTNNKQGGNAHFDSLIQVYRDKNIKDATPLKNSDESQAIKNVFEALEYQKQYDSINPASTSLFLKSVDLVDKRPNIGLRAWVYSEVGFYYYTYSHYLDAAPYFIKLSKIIDDQSEQVDIQQCDVILKTAYFFETMQNYGKSKEYYTILLSLCEEPGDKRAAVMWALGYSYLQTDQVNKAKDCFENASKLALGVGDTLRYAKSQGSLAKVYSLKGDLASAEQHFLQDISLSKQLNQERNLMYAQIQLGRFYFDTQRYQAAEKLWEQAYAYAKTKAYLIGYEREIALCLLELQREYHQNDQQELYYRREIERIDYFIKEKESKEVIQKINWETTYQSISWELEAEKNISERTRYQRLFFMSSTILLLILVVVIYFSYKRIIKLQAFKYQAKLLAFQLDKLSSENKLKQTHASLASYQVYLTEKTQQIVQLEKELQHVKSSSTKFLKEQRPNLEQLLNAHLMTDENWNMFKGLFKEEQTEYYLYLTTHFPDLTESNLRIILLQRLGLTNQETANLLGITIDAVKKAKQRLKKKYEDSYDTIFCKS</sequence>
<dbReference type="Gene3D" id="1.25.40.10">
    <property type="entry name" value="Tetratricopeptide repeat domain"/>
    <property type="match status" value="1"/>
</dbReference>
<dbReference type="AlphaFoldDB" id="A0A7K1GHF1"/>
<dbReference type="PROSITE" id="PS51257">
    <property type="entry name" value="PROKAR_LIPOPROTEIN"/>
    <property type="match status" value="1"/>
</dbReference>
<organism evidence="7 8">
    <name type="scientific">Myroides pelagicus</name>
    <dbReference type="NCBI Taxonomy" id="270914"/>
    <lineage>
        <taxon>Bacteria</taxon>
        <taxon>Pseudomonadati</taxon>
        <taxon>Bacteroidota</taxon>
        <taxon>Flavobacteriia</taxon>
        <taxon>Flavobacteriales</taxon>
        <taxon>Flavobacteriaceae</taxon>
        <taxon>Myroides</taxon>
    </lineage>
</organism>
<keyword evidence="8" id="KW-1185">Reference proteome</keyword>
<name>A0A7K1GHF1_9FLAO</name>
<keyword evidence="4" id="KW-0802">TPR repeat</keyword>
<dbReference type="InterPro" id="IPR051476">
    <property type="entry name" value="Bac_ResReg_Asp_Phosphatase"/>
</dbReference>
<dbReference type="GO" id="GO:0006355">
    <property type="term" value="P:regulation of DNA-templated transcription"/>
    <property type="evidence" value="ECO:0007669"/>
    <property type="project" value="InterPro"/>
</dbReference>
<keyword evidence="2" id="KW-0963">Cytoplasm</keyword>
<dbReference type="PANTHER" id="PTHR46630">
    <property type="entry name" value="TETRATRICOPEPTIDE REPEAT PROTEIN 29"/>
    <property type="match status" value="1"/>
</dbReference>
<evidence type="ECO:0000256" key="4">
    <source>
        <dbReference type="ARBA" id="ARBA00022803"/>
    </source>
</evidence>
<evidence type="ECO:0000313" key="7">
    <source>
        <dbReference type="EMBL" id="MTH28435.1"/>
    </source>
</evidence>
<dbReference type="InterPro" id="IPR011990">
    <property type="entry name" value="TPR-like_helical_dom_sf"/>
</dbReference>
<evidence type="ECO:0000256" key="3">
    <source>
        <dbReference type="ARBA" id="ARBA00022737"/>
    </source>
</evidence>